<keyword evidence="2" id="KW-1185">Reference proteome</keyword>
<organism evidence="1 2">
    <name type="scientific">Lentithecium fluviatile CBS 122367</name>
    <dbReference type="NCBI Taxonomy" id="1168545"/>
    <lineage>
        <taxon>Eukaryota</taxon>
        <taxon>Fungi</taxon>
        <taxon>Dikarya</taxon>
        <taxon>Ascomycota</taxon>
        <taxon>Pezizomycotina</taxon>
        <taxon>Dothideomycetes</taxon>
        <taxon>Pleosporomycetidae</taxon>
        <taxon>Pleosporales</taxon>
        <taxon>Massarineae</taxon>
        <taxon>Lentitheciaceae</taxon>
        <taxon>Lentithecium</taxon>
    </lineage>
</organism>
<dbReference type="AlphaFoldDB" id="A0A6G1JJG8"/>
<evidence type="ECO:0000313" key="1">
    <source>
        <dbReference type="EMBL" id="KAF2690305.1"/>
    </source>
</evidence>
<sequence length="158" mass="17128">MVSACERLAARLEGTFGNINHLNLFLPCAADAPMFSFLSLEDHSDICGRSVYNGRLLGEAPFSLIGQLVGASTGCFRFSFRALIRGLQTSEPIFGFTWFHICRRGDHRSRLLFLEPSDGGSACSSGCACSGSLPSTKPSKIVPPRYPTSSPHILRMLA</sequence>
<dbReference type="Proteomes" id="UP000799291">
    <property type="component" value="Unassembled WGS sequence"/>
</dbReference>
<evidence type="ECO:0000313" key="2">
    <source>
        <dbReference type="Proteomes" id="UP000799291"/>
    </source>
</evidence>
<gene>
    <name evidence="1" type="ORF">K458DRAFT_101758</name>
</gene>
<proteinExistence type="predicted"/>
<accession>A0A6G1JJG8</accession>
<reference evidence="1" key="1">
    <citation type="journal article" date="2020" name="Stud. Mycol.">
        <title>101 Dothideomycetes genomes: a test case for predicting lifestyles and emergence of pathogens.</title>
        <authorList>
            <person name="Haridas S."/>
            <person name="Albert R."/>
            <person name="Binder M."/>
            <person name="Bloem J."/>
            <person name="Labutti K."/>
            <person name="Salamov A."/>
            <person name="Andreopoulos B."/>
            <person name="Baker S."/>
            <person name="Barry K."/>
            <person name="Bills G."/>
            <person name="Bluhm B."/>
            <person name="Cannon C."/>
            <person name="Castanera R."/>
            <person name="Culley D."/>
            <person name="Daum C."/>
            <person name="Ezra D."/>
            <person name="Gonzalez J."/>
            <person name="Henrissat B."/>
            <person name="Kuo A."/>
            <person name="Liang C."/>
            <person name="Lipzen A."/>
            <person name="Lutzoni F."/>
            <person name="Magnuson J."/>
            <person name="Mondo S."/>
            <person name="Nolan M."/>
            <person name="Ohm R."/>
            <person name="Pangilinan J."/>
            <person name="Park H.-J."/>
            <person name="Ramirez L."/>
            <person name="Alfaro M."/>
            <person name="Sun H."/>
            <person name="Tritt A."/>
            <person name="Yoshinaga Y."/>
            <person name="Zwiers L.-H."/>
            <person name="Turgeon B."/>
            <person name="Goodwin S."/>
            <person name="Spatafora J."/>
            <person name="Crous P."/>
            <person name="Grigoriev I."/>
        </authorList>
    </citation>
    <scope>NUCLEOTIDE SEQUENCE</scope>
    <source>
        <strain evidence="1">CBS 122367</strain>
    </source>
</reference>
<name>A0A6G1JJG8_9PLEO</name>
<dbReference type="EMBL" id="MU005571">
    <property type="protein sequence ID" value="KAF2690305.1"/>
    <property type="molecule type" value="Genomic_DNA"/>
</dbReference>
<protein>
    <submittedName>
        <fullName evidence="1">Uncharacterized protein</fullName>
    </submittedName>
</protein>